<keyword evidence="2" id="KW-1185">Reference proteome</keyword>
<reference evidence="1 2" key="1">
    <citation type="journal article" date="2022" name="Int. J. Syst. Evol. Microbiol.">
        <title>Characterization of Alcaligenes aquatilis as a novel member of heterotrophic nitrifier-aerobic denitrifier and its performance in treating piggery wastewater.</title>
        <authorList>
            <person name="Cao X."/>
            <person name="Zhao B."/>
            <person name="Wu Y."/>
            <person name="Huang J."/>
            <person name="Wang H."/>
            <person name="Sun X."/>
            <person name="Li S."/>
        </authorList>
    </citation>
    <scope>NUCLEOTIDE SEQUENCE [LARGE SCALE GENOMIC DNA]</scope>
    <source>
        <strain evidence="1 2">AS1</strain>
    </source>
</reference>
<dbReference type="EMBL" id="CP094619">
    <property type="protein sequence ID" value="UQN34903.1"/>
    <property type="molecule type" value="Genomic_DNA"/>
</dbReference>
<proteinExistence type="predicted"/>
<dbReference type="RefSeq" id="WP_249459701.1">
    <property type="nucleotide sequence ID" value="NZ_CP094619.1"/>
</dbReference>
<protein>
    <submittedName>
        <fullName evidence="1">Uncharacterized protein</fullName>
    </submittedName>
</protein>
<sequence length="144" mass="15804">MIFLVIVSNTRTVPAGSGHENLGLITYTQFEFQGRSPGASNRRSIMGHGEDHLTCQTARHGACIPVVMPYQTTAAKRCASGTQASAASPVRTRIFRPTSQEEIERLKAKSICSGPEHIYHPTPEKRPDKQLSFIITRGTLKEAI</sequence>
<accession>A0ABY4NDQ5</accession>
<dbReference type="GeneID" id="96869544"/>
<organism evidence="1 2">
    <name type="scientific">Alcaligenes aquatilis</name>
    <dbReference type="NCBI Taxonomy" id="323284"/>
    <lineage>
        <taxon>Bacteria</taxon>
        <taxon>Pseudomonadati</taxon>
        <taxon>Pseudomonadota</taxon>
        <taxon>Betaproteobacteria</taxon>
        <taxon>Burkholderiales</taxon>
        <taxon>Alcaligenaceae</taxon>
        <taxon>Alcaligenes</taxon>
    </lineage>
</organism>
<dbReference type="Proteomes" id="UP000831759">
    <property type="component" value="Chromosome"/>
</dbReference>
<evidence type="ECO:0000313" key="1">
    <source>
        <dbReference type="EMBL" id="UQN34903.1"/>
    </source>
</evidence>
<gene>
    <name evidence="1" type="ORF">MTR80_11370</name>
</gene>
<evidence type="ECO:0000313" key="2">
    <source>
        <dbReference type="Proteomes" id="UP000831759"/>
    </source>
</evidence>
<name>A0ABY4NDQ5_9BURK</name>